<reference evidence="2" key="1">
    <citation type="submission" date="2023-10" db="EMBL/GenBank/DDBJ databases">
        <title>Genome assemblies of two species of porcelain crab, Petrolisthes cinctipes and Petrolisthes manimaculis (Anomura: Porcellanidae).</title>
        <authorList>
            <person name="Angst P."/>
        </authorList>
    </citation>
    <scope>NUCLEOTIDE SEQUENCE</scope>
    <source>
        <strain evidence="2">PB745_01</strain>
        <tissue evidence="2">Gill</tissue>
    </source>
</reference>
<dbReference type="Proteomes" id="UP001286313">
    <property type="component" value="Unassembled WGS sequence"/>
</dbReference>
<name>A0AAE1FHN3_PETCI</name>
<sequence length="158" mass="17750">MRQVQQWAQRRWQEDLKTKLNGRSVGSKTWWTTLKQHQGLTSDDDVPPLHKPDGTVATKNKDKAEVLASFFSNKMSVPDPERPTPNVPALTNASLSTLTITIEDRSSLMKMPVPLNFLALRTTASRSLNFSNRATTVRDREGTAGPVRWARSIFMDGN</sequence>
<dbReference type="AlphaFoldDB" id="A0AAE1FHN3"/>
<comment type="caution">
    <text evidence="2">The sequence shown here is derived from an EMBL/GenBank/DDBJ whole genome shotgun (WGS) entry which is preliminary data.</text>
</comment>
<accession>A0AAE1FHN3</accession>
<dbReference type="EMBL" id="JAWQEG010002212">
    <property type="protein sequence ID" value="KAK3873560.1"/>
    <property type="molecule type" value="Genomic_DNA"/>
</dbReference>
<protein>
    <submittedName>
        <fullName evidence="2">Uncharacterized protein</fullName>
    </submittedName>
</protein>
<feature type="region of interest" description="Disordered" evidence="1">
    <location>
        <begin position="39"/>
        <end position="59"/>
    </location>
</feature>
<evidence type="ECO:0000256" key="1">
    <source>
        <dbReference type="SAM" id="MobiDB-lite"/>
    </source>
</evidence>
<evidence type="ECO:0000313" key="3">
    <source>
        <dbReference type="Proteomes" id="UP001286313"/>
    </source>
</evidence>
<organism evidence="2 3">
    <name type="scientific">Petrolisthes cinctipes</name>
    <name type="common">Flat porcelain crab</name>
    <dbReference type="NCBI Taxonomy" id="88211"/>
    <lineage>
        <taxon>Eukaryota</taxon>
        <taxon>Metazoa</taxon>
        <taxon>Ecdysozoa</taxon>
        <taxon>Arthropoda</taxon>
        <taxon>Crustacea</taxon>
        <taxon>Multicrustacea</taxon>
        <taxon>Malacostraca</taxon>
        <taxon>Eumalacostraca</taxon>
        <taxon>Eucarida</taxon>
        <taxon>Decapoda</taxon>
        <taxon>Pleocyemata</taxon>
        <taxon>Anomura</taxon>
        <taxon>Galatheoidea</taxon>
        <taxon>Porcellanidae</taxon>
        <taxon>Petrolisthes</taxon>
    </lineage>
</organism>
<evidence type="ECO:0000313" key="2">
    <source>
        <dbReference type="EMBL" id="KAK3873560.1"/>
    </source>
</evidence>
<feature type="compositionally biased region" description="Basic and acidic residues" evidence="1">
    <location>
        <begin position="47"/>
        <end position="59"/>
    </location>
</feature>
<keyword evidence="3" id="KW-1185">Reference proteome</keyword>
<gene>
    <name evidence="2" type="ORF">Pcinc_021436</name>
</gene>
<proteinExistence type="predicted"/>